<sequence>MRVVQKNLVYVIGLGSKYASEEVLKQPNLFGQYGKINKIVFSKKPTGTGPNATIGAYITYAKAEDAAKAISAVNGMKYDGRVIKAMVGSTKYCLHYLQNQPCTSPGCMYLHEPADDGEPMEKEEPSSKISKQSVPSPPNERVVPKKLSSQTIKSSSTDKLKHGGSALPSGASWAKTINANHPHNESNTSPDHGSSYRHNQGDFSTAMDESNASPILVAKSYNSTASSPEERVSNRSPPNPEPGSVSNSTKSSANGKVNPGQSMDFAAFLNLASKNISPEAPTPQILPENESENSQKKDIPKAQNNSQQLSDSMHGYTSSLTTSQILAALSQSLNLNDSSRYNSSSLLQNILKQPLKTYQGPFNPFDSELDNPIGGLGSNLPNGYFQPGYSNQEFSYSSNSPIGLGGPAHPHTQSPNNGGNSMFNPRNGGLNQSSFENGSRSFSHNIGSKLPGFPSGPQPGLQSRGFNPFEHGEDKGKIGGLNKTGSAPPPGLLNSRSGSFESNITGRGFDPFNGPRDISGDGYGLKQPSSNNNPMMMSGQSAYGQFSTPPGMQNYFKPSGMHFEEESSSFGPGGRSYSNFSNMPQAQSALPNGINVGRPARPY</sequence>
<feature type="region of interest" description="Disordered" evidence="2">
    <location>
        <begin position="400"/>
        <end position="538"/>
    </location>
</feature>
<feature type="compositionally biased region" description="Polar residues" evidence="2">
    <location>
        <begin position="411"/>
        <end position="446"/>
    </location>
</feature>
<keyword evidence="5" id="KW-1185">Reference proteome</keyword>
<feature type="compositionally biased region" description="Polar residues" evidence="2">
    <location>
        <begin position="576"/>
        <end position="590"/>
    </location>
</feature>
<feature type="compositionally biased region" description="Polar residues" evidence="2">
    <location>
        <begin position="527"/>
        <end position="538"/>
    </location>
</feature>
<dbReference type="InterPro" id="IPR035979">
    <property type="entry name" value="RBD_domain_sf"/>
</dbReference>
<dbReference type="InterPro" id="IPR003954">
    <property type="entry name" value="RRM_euk-type"/>
</dbReference>
<dbReference type="Pfam" id="PF00076">
    <property type="entry name" value="RRM_1"/>
    <property type="match status" value="1"/>
</dbReference>
<proteinExistence type="predicted"/>
<dbReference type="AlphaFoldDB" id="A0A137NS35"/>
<dbReference type="STRING" id="796925.A0A137NS35"/>
<feature type="region of interest" description="Disordered" evidence="2">
    <location>
        <begin position="222"/>
        <end position="261"/>
    </location>
</feature>
<feature type="region of interest" description="Disordered" evidence="2">
    <location>
        <begin position="278"/>
        <end position="315"/>
    </location>
</feature>
<gene>
    <name evidence="4" type="ORF">CONCODRAFT_141476</name>
</gene>
<dbReference type="EMBL" id="KQ964868">
    <property type="protein sequence ID" value="KXN65502.1"/>
    <property type="molecule type" value="Genomic_DNA"/>
</dbReference>
<dbReference type="Proteomes" id="UP000070444">
    <property type="component" value="Unassembled WGS sequence"/>
</dbReference>
<dbReference type="SMART" id="SM00361">
    <property type="entry name" value="RRM_1"/>
    <property type="match status" value="1"/>
</dbReference>
<feature type="compositionally biased region" description="Polar residues" evidence="2">
    <location>
        <begin position="175"/>
        <end position="207"/>
    </location>
</feature>
<dbReference type="PANTHER" id="PTHR12603:SF0">
    <property type="entry name" value="CCR4-NOT TRANSCRIPTION COMPLEX SUBUNIT 4"/>
    <property type="match status" value="1"/>
</dbReference>
<dbReference type="InterPro" id="IPR034261">
    <property type="entry name" value="CNOT4_RRM"/>
</dbReference>
<dbReference type="GO" id="GO:0003723">
    <property type="term" value="F:RNA binding"/>
    <property type="evidence" value="ECO:0007669"/>
    <property type="project" value="UniProtKB-UniRule"/>
</dbReference>
<evidence type="ECO:0000256" key="1">
    <source>
        <dbReference type="PROSITE-ProRule" id="PRU00176"/>
    </source>
</evidence>
<feature type="compositionally biased region" description="Polar residues" evidence="2">
    <location>
        <begin position="494"/>
        <end position="505"/>
    </location>
</feature>
<feature type="region of interest" description="Disordered" evidence="2">
    <location>
        <begin position="113"/>
        <end position="207"/>
    </location>
</feature>
<evidence type="ECO:0000256" key="2">
    <source>
        <dbReference type="SAM" id="MobiDB-lite"/>
    </source>
</evidence>
<dbReference type="GO" id="GO:0030014">
    <property type="term" value="C:CCR4-NOT complex"/>
    <property type="evidence" value="ECO:0007669"/>
    <property type="project" value="InterPro"/>
</dbReference>
<name>A0A137NS35_CONC2</name>
<evidence type="ECO:0000313" key="5">
    <source>
        <dbReference type="Proteomes" id="UP000070444"/>
    </source>
</evidence>
<organism evidence="4 5">
    <name type="scientific">Conidiobolus coronatus (strain ATCC 28846 / CBS 209.66 / NRRL 28638)</name>
    <name type="common">Delacroixia coronata</name>
    <dbReference type="NCBI Taxonomy" id="796925"/>
    <lineage>
        <taxon>Eukaryota</taxon>
        <taxon>Fungi</taxon>
        <taxon>Fungi incertae sedis</taxon>
        <taxon>Zoopagomycota</taxon>
        <taxon>Entomophthoromycotina</taxon>
        <taxon>Entomophthoromycetes</taxon>
        <taxon>Entomophthorales</taxon>
        <taxon>Ancylistaceae</taxon>
        <taxon>Conidiobolus</taxon>
    </lineage>
</organism>
<feature type="compositionally biased region" description="Polar residues" evidence="2">
    <location>
        <begin position="302"/>
        <end position="315"/>
    </location>
</feature>
<reference evidence="4 5" key="1">
    <citation type="journal article" date="2015" name="Genome Biol. Evol.">
        <title>Phylogenomic analyses indicate that early fungi evolved digesting cell walls of algal ancestors of land plants.</title>
        <authorList>
            <person name="Chang Y."/>
            <person name="Wang S."/>
            <person name="Sekimoto S."/>
            <person name="Aerts A.L."/>
            <person name="Choi C."/>
            <person name="Clum A."/>
            <person name="LaButti K.M."/>
            <person name="Lindquist E.A."/>
            <person name="Yee Ngan C."/>
            <person name="Ohm R.A."/>
            <person name="Salamov A.A."/>
            <person name="Grigoriev I.V."/>
            <person name="Spatafora J.W."/>
            <person name="Berbee M.L."/>
        </authorList>
    </citation>
    <scope>NUCLEOTIDE SEQUENCE [LARGE SCALE GENOMIC DNA]</scope>
    <source>
        <strain evidence="4 5">NRRL 28638</strain>
    </source>
</reference>
<feature type="compositionally biased region" description="Polar residues" evidence="2">
    <location>
        <begin position="244"/>
        <end position="261"/>
    </location>
</feature>
<evidence type="ECO:0000259" key="3">
    <source>
        <dbReference type="PROSITE" id="PS50102"/>
    </source>
</evidence>
<dbReference type="PROSITE" id="PS50102">
    <property type="entry name" value="RRM"/>
    <property type="match status" value="1"/>
</dbReference>
<protein>
    <recommendedName>
        <fullName evidence="3">RRM domain-containing protein</fullName>
    </recommendedName>
</protein>
<dbReference type="InterPro" id="IPR012677">
    <property type="entry name" value="Nucleotide-bd_a/b_plait_sf"/>
</dbReference>
<evidence type="ECO:0000313" key="4">
    <source>
        <dbReference type="EMBL" id="KXN65502.1"/>
    </source>
</evidence>
<keyword evidence="1" id="KW-0694">RNA-binding</keyword>
<dbReference type="OrthoDB" id="1923159at2759"/>
<dbReference type="InterPro" id="IPR039780">
    <property type="entry name" value="Mot2"/>
</dbReference>
<dbReference type="InterPro" id="IPR000504">
    <property type="entry name" value="RRM_dom"/>
</dbReference>
<dbReference type="GO" id="GO:0016567">
    <property type="term" value="P:protein ubiquitination"/>
    <property type="evidence" value="ECO:0007669"/>
    <property type="project" value="TreeGrafter"/>
</dbReference>
<dbReference type="PANTHER" id="PTHR12603">
    <property type="entry name" value="CCR4-NOT TRANSCRIPTION COMPLEX RELATED"/>
    <property type="match status" value="1"/>
</dbReference>
<dbReference type="CDD" id="cd12438">
    <property type="entry name" value="RRM_CNOT4"/>
    <property type="match status" value="1"/>
</dbReference>
<dbReference type="Gene3D" id="3.30.70.330">
    <property type="match status" value="1"/>
</dbReference>
<feature type="region of interest" description="Disordered" evidence="2">
    <location>
        <begin position="553"/>
        <end position="603"/>
    </location>
</feature>
<feature type="domain" description="RRM" evidence="3">
    <location>
        <begin position="7"/>
        <end position="90"/>
    </location>
</feature>
<dbReference type="SMART" id="SM00360">
    <property type="entry name" value="RRM"/>
    <property type="match status" value="1"/>
</dbReference>
<accession>A0A137NS35</accession>
<dbReference type="SUPFAM" id="SSF54928">
    <property type="entry name" value="RNA-binding domain, RBD"/>
    <property type="match status" value="1"/>
</dbReference>
<dbReference type="GO" id="GO:0004842">
    <property type="term" value="F:ubiquitin-protein transferase activity"/>
    <property type="evidence" value="ECO:0007669"/>
    <property type="project" value="InterPro"/>
</dbReference>